<dbReference type="VEuPathDB" id="FungiDB:jhhlp_007133"/>
<keyword evidence="7" id="KW-1185">Reference proteome</keyword>
<feature type="domain" description="Glycosyl transferase family 3" evidence="4">
    <location>
        <begin position="145"/>
        <end position="432"/>
    </location>
</feature>
<keyword evidence="2" id="KW-0808">Transferase</keyword>
<evidence type="ECO:0000256" key="3">
    <source>
        <dbReference type="SAM" id="MobiDB-lite"/>
    </source>
</evidence>
<evidence type="ECO:0000259" key="5">
    <source>
        <dbReference type="Pfam" id="PF02885"/>
    </source>
</evidence>
<feature type="compositionally biased region" description="Polar residues" evidence="3">
    <location>
        <begin position="31"/>
        <end position="43"/>
    </location>
</feature>
<dbReference type="STRING" id="41688.A0A2N3N1T2"/>
<evidence type="ECO:0000313" key="6">
    <source>
        <dbReference type="EMBL" id="PKS06385.1"/>
    </source>
</evidence>
<dbReference type="GO" id="GO:0005829">
    <property type="term" value="C:cytosol"/>
    <property type="evidence" value="ECO:0007669"/>
    <property type="project" value="TreeGrafter"/>
</dbReference>
<dbReference type="OrthoDB" id="427800at2759"/>
<organism evidence="6 7">
    <name type="scientific">Lomentospora prolificans</name>
    <dbReference type="NCBI Taxonomy" id="41688"/>
    <lineage>
        <taxon>Eukaryota</taxon>
        <taxon>Fungi</taxon>
        <taxon>Dikarya</taxon>
        <taxon>Ascomycota</taxon>
        <taxon>Pezizomycotina</taxon>
        <taxon>Sordariomycetes</taxon>
        <taxon>Hypocreomycetidae</taxon>
        <taxon>Microascales</taxon>
        <taxon>Microascaceae</taxon>
        <taxon>Lomentospora</taxon>
    </lineage>
</organism>
<gene>
    <name evidence="6" type="ORF">jhhlp_007133</name>
</gene>
<proteinExistence type="predicted"/>
<dbReference type="Gene3D" id="1.20.970.10">
    <property type="entry name" value="Transferase, Pyrimidine Nucleoside Phosphorylase, Chain C"/>
    <property type="match status" value="1"/>
</dbReference>
<dbReference type="EMBL" id="NLAX01001034">
    <property type="protein sequence ID" value="PKS06385.1"/>
    <property type="molecule type" value="Genomic_DNA"/>
</dbReference>
<dbReference type="InParanoid" id="A0A2N3N1T2"/>
<protein>
    <recommendedName>
        <fullName evidence="8">Glycosyl transferase family 3 domain-containing protein</fullName>
    </recommendedName>
</protein>
<dbReference type="GO" id="GO:0000162">
    <property type="term" value="P:L-tryptophan biosynthetic process"/>
    <property type="evidence" value="ECO:0007669"/>
    <property type="project" value="InterPro"/>
</dbReference>
<dbReference type="Pfam" id="PF02885">
    <property type="entry name" value="Glycos_trans_3N"/>
    <property type="match status" value="1"/>
</dbReference>
<feature type="compositionally biased region" description="Polar residues" evidence="3">
    <location>
        <begin position="1"/>
        <end position="10"/>
    </location>
</feature>
<dbReference type="Pfam" id="PF00591">
    <property type="entry name" value="Glycos_transf_3"/>
    <property type="match status" value="1"/>
</dbReference>
<comment type="caution">
    <text evidence="6">The sequence shown here is derived from an EMBL/GenBank/DDBJ whole genome shotgun (WGS) entry which is preliminary data.</text>
</comment>
<dbReference type="GO" id="GO:0004048">
    <property type="term" value="F:anthranilate phosphoribosyltransferase activity"/>
    <property type="evidence" value="ECO:0007669"/>
    <property type="project" value="InterPro"/>
</dbReference>
<feature type="non-terminal residue" evidence="6">
    <location>
        <position position="1"/>
    </location>
</feature>
<sequence length="448" mass="48459">ETAPTPNIFQLNPPPPLKPTIPKDRARYSGAPTSAMTTQLNPPSSTPPRVDIKPLLQQLWPGGHPDVTPQRIAEAISHFFTNQVTEAQAASLLICLHFTTLDFQGDVLAECARVMRLAAAKIDVPALNEVIRLKNRASGNYRGGLCDIVGTGGDSHNPFNISTTASILASSLLLVSKHGNRASTSKSGSADLINNMRPRPPVIEAVTPATLHSIYAETNYSFLFAPVFHPGMRYVAPVRKQLPWRTIFNNLGPLANPVEDVLEARVIGVARKDLGPAFAEALRIAGAQKALIVCGAEELDEVSCAGKTYCWLVQGTSPDPADITVDHFTVEPADFGLNTHPLAHVSSGKEPSENAEILHRILHNELPDDHPLLEFILMNTAALFVISGICEADESAMGPGDDGVVVTERGPGGQRWKEGVRRARWALKSGEAWKQWEKFVDVTNKLAA</sequence>
<accession>A0A2N3N1T2</accession>
<evidence type="ECO:0008006" key="8">
    <source>
        <dbReference type="Google" id="ProtNLM"/>
    </source>
</evidence>
<keyword evidence="1" id="KW-0328">Glycosyltransferase</keyword>
<evidence type="ECO:0000256" key="2">
    <source>
        <dbReference type="ARBA" id="ARBA00022679"/>
    </source>
</evidence>
<dbReference type="InterPro" id="IPR035902">
    <property type="entry name" value="Nuc_phospho_transferase"/>
</dbReference>
<dbReference type="AlphaFoldDB" id="A0A2N3N1T2"/>
<evidence type="ECO:0000259" key="4">
    <source>
        <dbReference type="Pfam" id="PF00591"/>
    </source>
</evidence>
<dbReference type="Gene3D" id="3.40.1030.10">
    <property type="entry name" value="Nucleoside phosphorylase/phosphoribosyltransferase catalytic domain"/>
    <property type="match status" value="1"/>
</dbReference>
<reference evidence="6 7" key="1">
    <citation type="journal article" date="2017" name="G3 (Bethesda)">
        <title>First Draft Genome Sequence of the Pathogenic Fungus Lomentospora prolificans (Formerly Scedosporium prolificans).</title>
        <authorList>
            <person name="Luo R."/>
            <person name="Zimin A."/>
            <person name="Workman R."/>
            <person name="Fan Y."/>
            <person name="Pertea G."/>
            <person name="Grossman N."/>
            <person name="Wear M.P."/>
            <person name="Jia B."/>
            <person name="Miller H."/>
            <person name="Casadevall A."/>
            <person name="Timp W."/>
            <person name="Zhang S.X."/>
            <person name="Salzberg S.L."/>
        </authorList>
    </citation>
    <scope>NUCLEOTIDE SEQUENCE [LARGE SCALE GENOMIC DNA]</scope>
    <source>
        <strain evidence="6 7">JHH-5317</strain>
    </source>
</reference>
<dbReference type="PANTHER" id="PTHR43285">
    <property type="entry name" value="ANTHRANILATE PHOSPHORIBOSYLTRANSFERASE"/>
    <property type="match status" value="1"/>
</dbReference>
<dbReference type="SUPFAM" id="SSF52418">
    <property type="entry name" value="Nucleoside phosphorylase/phosphoribosyltransferase catalytic domain"/>
    <property type="match status" value="1"/>
</dbReference>
<dbReference type="InterPro" id="IPR017459">
    <property type="entry name" value="Glycosyl_Trfase_fam3_N_dom"/>
</dbReference>
<dbReference type="Proteomes" id="UP000233524">
    <property type="component" value="Unassembled WGS sequence"/>
</dbReference>
<name>A0A2N3N1T2_9PEZI</name>
<dbReference type="InterPro" id="IPR005940">
    <property type="entry name" value="Anthranilate_Pribosyl_Tfrase"/>
</dbReference>
<dbReference type="PANTHER" id="PTHR43285:SF2">
    <property type="entry name" value="ANTHRANILATE PHOSPHORIBOSYLTRANSFERASE"/>
    <property type="match status" value="1"/>
</dbReference>
<feature type="region of interest" description="Disordered" evidence="3">
    <location>
        <begin position="1"/>
        <end position="47"/>
    </location>
</feature>
<dbReference type="InterPro" id="IPR000312">
    <property type="entry name" value="Glycosyl_Trfase_fam3"/>
</dbReference>
<dbReference type="FunFam" id="3.40.1030.10:FF:000010">
    <property type="entry name" value="Anthranilate phosphoribosyltransferase"/>
    <property type="match status" value="1"/>
</dbReference>
<dbReference type="NCBIfam" id="TIGR01245">
    <property type="entry name" value="trpD"/>
    <property type="match status" value="1"/>
</dbReference>
<evidence type="ECO:0000313" key="7">
    <source>
        <dbReference type="Proteomes" id="UP000233524"/>
    </source>
</evidence>
<evidence type="ECO:0000256" key="1">
    <source>
        <dbReference type="ARBA" id="ARBA00022676"/>
    </source>
</evidence>
<dbReference type="FunCoup" id="A0A2N3N1T2">
    <property type="interactions" value="275"/>
</dbReference>
<feature type="domain" description="Glycosyl transferase family 3 N-terminal" evidence="5">
    <location>
        <begin position="53"/>
        <end position="116"/>
    </location>
</feature>